<dbReference type="EMBL" id="CABM01000017">
    <property type="protein sequence ID" value="CBH96019.1"/>
    <property type="molecule type" value="Genomic_DNA"/>
</dbReference>
<evidence type="ECO:0000256" key="1">
    <source>
        <dbReference type="SAM" id="MobiDB-lite"/>
    </source>
</evidence>
<dbReference type="InterPro" id="IPR036465">
    <property type="entry name" value="vWFA_dom_sf"/>
</dbReference>
<dbReference type="Gene3D" id="3.40.50.410">
    <property type="entry name" value="von Willebrand factor, type A domain"/>
    <property type="match status" value="1"/>
</dbReference>
<evidence type="ECO:0000313" key="4">
    <source>
        <dbReference type="EMBL" id="CBH96019.1"/>
    </source>
</evidence>
<dbReference type="SUPFAM" id="SSF53300">
    <property type="entry name" value="vWA-like"/>
    <property type="match status" value="1"/>
</dbReference>
<accession>E6PM67</accession>
<feature type="transmembrane region" description="Helical" evidence="2">
    <location>
        <begin position="365"/>
        <end position="385"/>
    </location>
</feature>
<gene>
    <name evidence="4" type="ORF">CARN2_1008</name>
</gene>
<feature type="compositionally biased region" description="Polar residues" evidence="1">
    <location>
        <begin position="557"/>
        <end position="578"/>
    </location>
</feature>
<feature type="domain" description="VWFA" evidence="3">
    <location>
        <begin position="101"/>
        <end position="292"/>
    </location>
</feature>
<sequence>MTLWPSALQWARPWAWLFAAAPLLLWALRRWAGGRMRQDAGAYADAQLHPWAVRLTSPGASSCRRVGELLLGLLLAASLAGPRLPLARSPAGLQSMRHAVNIMVVLDASPGMEQANAQGLSLMEHARIELQDLLPLLRGERLGLAIYGRGAGVLLPCTDDMAIFGHVLQQASPTLLQAQHSAGLHGALELARRELLATPGSSRAVLLVAGADPSSPVSQDFREQMQQSAASLRAAGIPVFVLLLEHASWFGASASPLDSGVLDELARATDGASSKLGSDPWGALYTRGLARLPSNPVPAGEIIAWRELDGVPLLGALLLMLLLSIPWTSPAEPASQSGKQSAGRFCGVLQLWSNAWRRGKTKPPAALVVLAALGMSFLLLSPPLVHAQTTTLHATQAWDAWTAWRAGNFKQARRLYAALPGFDARMGEGGSAYRLGAYPQALAAYRRAMLDANTNAQRAQALYNLGNAAFHLPGGLREALDAYDASLALAPGNPAALRNMHLAEAQWTFEHPETALTAMRKRGAPQPQSFFGRGSKRPPSQMGHERQQPGRAAVENQALQTGGSLQGASITPAASNTPPAKLTQEERQAAQRKMELLDDDAPQLLADVLEHDNKVAIKGLRAQP</sequence>
<reference evidence="4" key="1">
    <citation type="submission" date="2009-10" db="EMBL/GenBank/DDBJ databases">
        <title>Diversity of trophic interactions inside an arsenic-rich microbial ecosystem.</title>
        <authorList>
            <person name="Bertin P.N."/>
            <person name="Heinrich-Salmeron A."/>
            <person name="Pelletier E."/>
            <person name="Goulhen-Chollet F."/>
            <person name="Arsene-Ploetze F."/>
            <person name="Gallien S."/>
            <person name="Calteau A."/>
            <person name="Vallenet D."/>
            <person name="Casiot C."/>
            <person name="Chane-Woon-Ming B."/>
            <person name="Giloteaux L."/>
            <person name="Barakat M."/>
            <person name="Bonnefoy V."/>
            <person name="Bruneel O."/>
            <person name="Chandler M."/>
            <person name="Cleiss J."/>
            <person name="Duran R."/>
            <person name="Elbaz-Poulichet F."/>
            <person name="Fonknechten N."/>
            <person name="Lauga B."/>
            <person name="Mornico D."/>
            <person name="Ortet P."/>
            <person name="Schaeffer C."/>
            <person name="Siguier P."/>
            <person name="Alexander Thil Smith A."/>
            <person name="Van Dorsselaer A."/>
            <person name="Weissenbach J."/>
            <person name="Medigue C."/>
            <person name="Le Paslier D."/>
        </authorList>
    </citation>
    <scope>NUCLEOTIDE SEQUENCE</scope>
</reference>
<keyword evidence="2" id="KW-0812">Transmembrane</keyword>
<dbReference type="SUPFAM" id="SSF48452">
    <property type="entry name" value="TPR-like"/>
    <property type="match status" value="1"/>
</dbReference>
<evidence type="ECO:0000259" key="3">
    <source>
        <dbReference type="PROSITE" id="PS50234"/>
    </source>
</evidence>
<proteinExistence type="predicted"/>
<name>E6PM67_9ZZZZ</name>
<dbReference type="PROSITE" id="PS50234">
    <property type="entry name" value="VWFA"/>
    <property type="match status" value="1"/>
</dbReference>
<dbReference type="AlphaFoldDB" id="E6PM67"/>
<evidence type="ECO:0000256" key="2">
    <source>
        <dbReference type="SAM" id="Phobius"/>
    </source>
</evidence>
<feature type="transmembrane region" description="Helical" evidence="2">
    <location>
        <begin position="12"/>
        <end position="28"/>
    </location>
</feature>
<keyword evidence="2" id="KW-0472">Membrane</keyword>
<feature type="region of interest" description="Disordered" evidence="1">
    <location>
        <begin position="520"/>
        <end position="591"/>
    </location>
</feature>
<dbReference type="InterPro" id="IPR011990">
    <property type="entry name" value="TPR-like_helical_dom_sf"/>
</dbReference>
<protein>
    <recommendedName>
        <fullName evidence="3">VWFA domain-containing protein</fullName>
    </recommendedName>
</protein>
<dbReference type="Gene3D" id="1.25.40.10">
    <property type="entry name" value="Tetratricopeptide repeat domain"/>
    <property type="match status" value="1"/>
</dbReference>
<comment type="caution">
    <text evidence="4">The sequence shown here is derived from an EMBL/GenBank/DDBJ whole genome shotgun (WGS) entry which is preliminary data.</text>
</comment>
<dbReference type="InterPro" id="IPR002035">
    <property type="entry name" value="VWF_A"/>
</dbReference>
<keyword evidence="2" id="KW-1133">Transmembrane helix</keyword>
<organism evidence="4">
    <name type="scientific">mine drainage metagenome</name>
    <dbReference type="NCBI Taxonomy" id="410659"/>
    <lineage>
        <taxon>unclassified sequences</taxon>
        <taxon>metagenomes</taxon>
        <taxon>ecological metagenomes</taxon>
    </lineage>
</organism>